<accession>A0AAV0Y2Q5</accession>
<reference evidence="1 2" key="1">
    <citation type="submission" date="2023-01" db="EMBL/GenBank/DDBJ databases">
        <authorList>
            <person name="Whitehead M."/>
        </authorList>
    </citation>
    <scope>NUCLEOTIDE SEQUENCE [LARGE SCALE GENOMIC DNA]</scope>
</reference>
<comment type="caution">
    <text evidence="1">The sequence shown here is derived from an EMBL/GenBank/DDBJ whole genome shotgun (WGS) entry which is preliminary data.</text>
</comment>
<keyword evidence="2" id="KW-1185">Reference proteome</keyword>
<dbReference type="Proteomes" id="UP001160148">
    <property type="component" value="Unassembled WGS sequence"/>
</dbReference>
<organism evidence="1 2">
    <name type="scientific">Macrosiphum euphorbiae</name>
    <name type="common">potato aphid</name>
    <dbReference type="NCBI Taxonomy" id="13131"/>
    <lineage>
        <taxon>Eukaryota</taxon>
        <taxon>Metazoa</taxon>
        <taxon>Ecdysozoa</taxon>
        <taxon>Arthropoda</taxon>
        <taxon>Hexapoda</taxon>
        <taxon>Insecta</taxon>
        <taxon>Pterygota</taxon>
        <taxon>Neoptera</taxon>
        <taxon>Paraneoptera</taxon>
        <taxon>Hemiptera</taxon>
        <taxon>Sternorrhyncha</taxon>
        <taxon>Aphidomorpha</taxon>
        <taxon>Aphidoidea</taxon>
        <taxon>Aphididae</taxon>
        <taxon>Macrosiphini</taxon>
        <taxon>Macrosiphum</taxon>
    </lineage>
</organism>
<proteinExistence type="predicted"/>
<dbReference type="AlphaFoldDB" id="A0AAV0Y2Q5"/>
<protein>
    <submittedName>
        <fullName evidence="1">Uncharacterized protein</fullName>
    </submittedName>
</protein>
<evidence type="ECO:0000313" key="2">
    <source>
        <dbReference type="Proteomes" id="UP001160148"/>
    </source>
</evidence>
<dbReference type="EMBL" id="CARXXK010001206">
    <property type="protein sequence ID" value="CAI6374447.1"/>
    <property type="molecule type" value="Genomic_DNA"/>
</dbReference>
<gene>
    <name evidence="1" type="ORF">MEUPH1_LOCUS28075</name>
</gene>
<evidence type="ECO:0000313" key="1">
    <source>
        <dbReference type="EMBL" id="CAI6374447.1"/>
    </source>
</evidence>
<name>A0AAV0Y2Q5_9HEMI</name>
<sequence length="170" mass="19672">MTNLGHNCSAFPFENYMGCLNRMLRKPHKPLKQVVKRYSEICSLKSNTKTKNDAPYFSGLHTHGPTLSSSIKGKQFTTLVLKSMTIKTHLEKDSYFLIQEKKVVKIVNIIKKENSEDVILICKIFDKKNELFIKPIKSSKLDIYVVKNLSYNFHEFNIKDIKKKNDSVTI</sequence>